<dbReference type="RefSeq" id="XP_018379342.1">
    <property type="nucleotide sequence ID" value="XM_018528987.1"/>
</dbReference>
<dbReference type="EMBL" id="KV441504">
    <property type="protein sequence ID" value="OAG13921.1"/>
    <property type="molecule type" value="Genomic_DNA"/>
</dbReference>
<dbReference type="VEuPathDB" id="FungiDB:CC77DRAFT_1067381"/>
<keyword evidence="3" id="KW-1185">Reference proteome</keyword>
<dbReference type="EMBL" id="PDXD01000005">
    <property type="protein sequence ID" value="RYN79455.1"/>
    <property type="molecule type" value="Genomic_DNA"/>
</dbReference>
<reference evidence="4" key="2">
    <citation type="journal article" date="2019" name="bioRxiv">
        <title>Genomics, evolutionary history and diagnostics of the Alternaria alternata species group including apple and Asian pear pathotypes.</title>
        <authorList>
            <person name="Armitage A.D."/>
            <person name="Cockerton H.M."/>
            <person name="Sreenivasaprasad S."/>
            <person name="Woodhall J.W."/>
            <person name="Lane C.R."/>
            <person name="Harrison R.J."/>
            <person name="Clarkson J.P."/>
        </authorList>
    </citation>
    <scope>NUCLEOTIDE SEQUENCE [LARGE SCALE GENOMIC DNA]</scope>
    <source>
        <strain evidence="4">FERA 1177</strain>
    </source>
</reference>
<reference evidence="2" key="3">
    <citation type="journal article" date="2019" name="J. ISSAAS">
        <title>Genomics, evolutionary history and diagnostics of the Alternaria alternata species group including apple and Asian pear pathotypes.</title>
        <authorList>
            <person name="Armitage A.D."/>
            <person name="Cockerton H.M."/>
            <person name="Sreenivasaprasad S."/>
            <person name="Woodhall J."/>
            <person name="Lane C."/>
            <person name="Harrison R.J."/>
            <person name="Clarkson J.P."/>
        </authorList>
    </citation>
    <scope>NUCLEOTIDE SEQUENCE</scope>
    <source>
        <strain evidence="2">FERA 1177</strain>
    </source>
</reference>
<proteinExistence type="predicted"/>
<protein>
    <submittedName>
        <fullName evidence="1">Uncharacterized protein</fullName>
    </submittedName>
</protein>
<accession>A0A177D392</accession>
<dbReference type="KEGG" id="aalt:CC77DRAFT_1067381"/>
<dbReference type="GeneID" id="29114581"/>
<evidence type="ECO:0000313" key="2">
    <source>
        <dbReference type="EMBL" id="RYN79455.1"/>
    </source>
</evidence>
<evidence type="ECO:0000313" key="1">
    <source>
        <dbReference type="EMBL" id="OAG13921.1"/>
    </source>
</evidence>
<dbReference type="STRING" id="5599.A0A177D392"/>
<reference evidence="1 3" key="1">
    <citation type="submission" date="2016-05" db="EMBL/GenBank/DDBJ databases">
        <title>Comparative analysis of secretome profiles of manganese(II)-oxidizing ascomycete fungi.</title>
        <authorList>
            <consortium name="DOE Joint Genome Institute"/>
            <person name="Zeiner C.A."/>
            <person name="Purvine S.O."/>
            <person name="Zink E.M."/>
            <person name="Wu S."/>
            <person name="Pasa-Tolic L."/>
            <person name="Chaput D.L."/>
            <person name="Haridas S."/>
            <person name="Grigoriev I.V."/>
            <person name="Santelli C.M."/>
            <person name="Hansel C.M."/>
        </authorList>
    </citation>
    <scope>NUCLEOTIDE SEQUENCE [LARGE SCALE GENOMIC DNA]</scope>
    <source>
        <strain evidence="1 3">SRC1lrK2f</strain>
    </source>
</reference>
<sequence length="432" mass="49801">MLVDFWINISNYKKSLTFTVSLMARLFSRQQWFLRRQESCATEIFEEKFRAIQNQRGCLSLASGTGGRRRLAVILEVMHSFGCTDVRDRLFGVLALVDWGPGKAVVPDYEKDGYQLAVEVLQLYLENSETKPVSGMAIEWPRRLWKTFGVEIQGQAIRNAKVKRYNGYTIPHYQSPLYFEFDPPHIRKPFRGVNGTTVDPGDESGHSRDIWYGVRLLENPDLRKSALGSSDLAPRYLWCEEHDSRFSSRVTSPLVKIFDQEKRSFAWAPADTKPNDWLLFSAASTWYNRTPAMVVVRDGDPDLGTFLIIGQASRNPGYPYGYQYEKSILASLEWRHFESNWHAEDLFFFDWNHRNRSVALVANRPTMVETSKWLKMEVCAYKGSSFFKGPRTPTSDHQKHAARVVSQWTGRHTARQYGNAAPLPARFLTLMR</sequence>
<organism evidence="1 3">
    <name type="scientific">Alternaria alternata</name>
    <name type="common">Alternaria rot fungus</name>
    <name type="synonym">Torula alternata</name>
    <dbReference type="NCBI Taxonomy" id="5599"/>
    <lineage>
        <taxon>Eukaryota</taxon>
        <taxon>Fungi</taxon>
        <taxon>Dikarya</taxon>
        <taxon>Ascomycota</taxon>
        <taxon>Pezizomycotina</taxon>
        <taxon>Dothideomycetes</taxon>
        <taxon>Pleosporomycetidae</taxon>
        <taxon>Pleosporales</taxon>
        <taxon>Pleosporineae</taxon>
        <taxon>Pleosporaceae</taxon>
        <taxon>Alternaria</taxon>
        <taxon>Alternaria sect. Alternaria</taxon>
        <taxon>Alternaria alternata complex</taxon>
    </lineage>
</organism>
<evidence type="ECO:0000313" key="4">
    <source>
        <dbReference type="Proteomes" id="UP000291422"/>
    </source>
</evidence>
<evidence type="ECO:0000313" key="3">
    <source>
        <dbReference type="Proteomes" id="UP000077248"/>
    </source>
</evidence>
<dbReference type="Proteomes" id="UP000077248">
    <property type="component" value="Unassembled WGS sequence"/>
</dbReference>
<dbReference type="Proteomes" id="UP000291422">
    <property type="component" value="Unassembled WGS sequence"/>
</dbReference>
<name>A0A177D392_ALTAL</name>
<gene>
    <name evidence="2" type="ORF">AA0117_g3477</name>
    <name evidence="1" type="ORF">CC77DRAFT_1067381</name>
</gene>
<dbReference type="AlphaFoldDB" id="A0A177D392"/>